<sequence length="176" mass="18696">MTEPRICVGAFAGSYGVRGEVRLKSYCADPAAIETYGLLYTEDGEKSFIVGITRAIKNGFAARVEGIQTKEQADALNNTQLFVSRDVLPSLPDDEYYHSDLIGLTVLDTGGTEIGTVQSVQNHGASDLLEIAGPSLKASVLYPFTVAAVPTVDLAAGRIIVDPPEGIFSEPSDTEV</sequence>
<comment type="similarity">
    <text evidence="5">Belongs to the RimM family.</text>
</comment>
<dbReference type="RefSeq" id="WP_263954327.1">
    <property type="nucleotide sequence ID" value="NZ_JAOYFC010000002.1"/>
</dbReference>
<comment type="function">
    <text evidence="5">An accessory protein needed during the final step in the assembly of 30S ribosomal subunit, possibly for assembly of the head region. Essential for efficient processing of 16S rRNA. May be needed both before and after RbfA during the maturation of 16S rRNA. It has affinity for free ribosomal 30S subunits but not for 70S ribosomes.</text>
</comment>
<keyword evidence="3 5" id="KW-0698">rRNA processing</keyword>
<dbReference type="GO" id="GO:0005737">
    <property type="term" value="C:cytoplasm"/>
    <property type="evidence" value="ECO:0007669"/>
    <property type="project" value="UniProtKB-SubCell"/>
</dbReference>
<dbReference type="HAMAP" id="MF_00014">
    <property type="entry name" value="Ribosome_mat_RimM"/>
    <property type="match status" value="1"/>
</dbReference>
<accession>A0AAE3J284</accession>
<dbReference type="PANTHER" id="PTHR33692">
    <property type="entry name" value="RIBOSOME MATURATION FACTOR RIMM"/>
    <property type="match status" value="1"/>
</dbReference>
<evidence type="ECO:0000313" key="9">
    <source>
        <dbReference type="Proteomes" id="UP001208041"/>
    </source>
</evidence>
<dbReference type="InterPro" id="IPR011033">
    <property type="entry name" value="PRC_barrel-like_sf"/>
</dbReference>
<keyword evidence="1 5" id="KW-0963">Cytoplasm</keyword>
<evidence type="ECO:0000256" key="1">
    <source>
        <dbReference type="ARBA" id="ARBA00022490"/>
    </source>
</evidence>
<feature type="domain" description="RimM N-terminal" evidence="6">
    <location>
        <begin position="7"/>
        <end position="86"/>
    </location>
</feature>
<comment type="subunit">
    <text evidence="5">Binds ribosomal protein uS19.</text>
</comment>
<dbReference type="GO" id="GO:0042274">
    <property type="term" value="P:ribosomal small subunit biogenesis"/>
    <property type="evidence" value="ECO:0007669"/>
    <property type="project" value="UniProtKB-UniRule"/>
</dbReference>
<dbReference type="SUPFAM" id="SSF50346">
    <property type="entry name" value="PRC-barrel domain"/>
    <property type="match status" value="1"/>
</dbReference>
<dbReference type="NCBIfam" id="TIGR02273">
    <property type="entry name" value="16S_RimM"/>
    <property type="match status" value="1"/>
</dbReference>
<dbReference type="Gene3D" id="2.40.30.60">
    <property type="entry name" value="RimM"/>
    <property type="match status" value="1"/>
</dbReference>
<dbReference type="InterPro" id="IPR009000">
    <property type="entry name" value="Transl_B-barrel_sf"/>
</dbReference>
<feature type="domain" description="Ribosome maturation factor RimM PRC barrel" evidence="7">
    <location>
        <begin position="99"/>
        <end position="167"/>
    </location>
</feature>
<proteinExistence type="inferred from homology"/>
<comment type="subcellular location">
    <subcellularLocation>
        <location evidence="5">Cytoplasm</location>
    </subcellularLocation>
</comment>
<comment type="domain">
    <text evidence="5">The PRC barrel domain binds ribosomal protein uS19.</text>
</comment>
<dbReference type="AlphaFoldDB" id="A0AAE3J284"/>
<dbReference type="Proteomes" id="UP001208041">
    <property type="component" value="Unassembled WGS sequence"/>
</dbReference>
<evidence type="ECO:0000256" key="4">
    <source>
        <dbReference type="ARBA" id="ARBA00023186"/>
    </source>
</evidence>
<evidence type="ECO:0000259" key="6">
    <source>
        <dbReference type="Pfam" id="PF01782"/>
    </source>
</evidence>
<gene>
    <name evidence="5 8" type="primary">rimM</name>
    <name evidence="8" type="ORF">OH136_12915</name>
</gene>
<dbReference type="Pfam" id="PF01782">
    <property type="entry name" value="RimM"/>
    <property type="match status" value="1"/>
</dbReference>
<evidence type="ECO:0000256" key="5">
    <source>
        <dbReference type="HAMAP-Rule" id="MF_00014"/>
    </source>
</evidence>
<dbReference type="PANTHER" id="PTHR33692:SF1">
    <property type="entry name" value="RIBOSOME MATURATION FACTOR RIMM"/>
    <property type="match status" value="1"/>
</dbReference>
<dbReference type="InterPro" id="IPR036976">
    <property type="entry name" value="RimM_N_sf"/>
</dbReference>
<dbReference type="Gene3D" id="2.30.30.240">
    <property type="entry name" value="PRC-barrel domain"/>
    <property type="match status" value="1"/>
</dbReference>
<dbReference type="GO" id="GO:0043022">
    <property type="term" value="F:ribosome binding"/>
    <property type="evidence" value="ECO:0007669"/>
    <property type="project" value="InterPro"/>
</dbReference>
<organism evidence="8 9">
    <name type="scientific">Halocynthiibacter halioticoli</name>
    <dbReference type="NCBI Taxonomy" id="2986804"/>
    <lineage>
        <taxon>Bacteria</taxon>
        <taxon>Pseudomonadati</taxon>
        <taxon>Pseudomonadota</taxon>
        <taxon>Alphaproteobacteria</taxon>
        <taxon>Rhodobacterales</taxon>
        <taxon>Paracoccaceae</taxon>
        <taxon>Halocynthiibacter</taxon>
    </lineage>
</organism>
<evidence type="ECO:0000259" key="7">
    <source>
        <dbReference type="Pfam" id="PF24986"/>
    </source>
</evidence>
<dbReference type="EMBL" id="JAOYFC010000002">
    <property type="protein sequence ID" value="MCV6825455.1"/>
    <property type="molecule type" value="Genomic_DNA"/>
</dbReference>
<dbReference type="InterPro" id="IPR011961">
    <property type="entry name" value="RimM"/>
</dbReference>
<evidence type="ECO:0000313" key="8">
    <source>
        <dbReference type="EMBL" id="MCV6825455.1"/>
    </source>
</evidence>
<dbReference type="SUPFAM" id="SSF50447">
    <property type="entry name" value="Translation proteins"/>
    <property type="match status" value="1"/>
</dbReference>
<keyword evidence="2 5" id="KW-0690">Ribosome biogenesis</keyword>
<dbReference type="GO" id="GO:0006364">
    <property type="term" value="P:rRNA processing"/>
    <property type="evidence" value="ECO:0007669"/>
    <property type="project" value="UniProtKB-UniRule"/>
</dbReference>
<dbReference type="Pfam" id="PF24986">
    <property type="entry name" value="PRC_RimM"/>
    <property type="match status" value="1"/>
</dbReference>
<dbReference type="InterPro" id="IPR056792">
    <property type="entry name" value="PRC_RimM"/>
</dbReference>
<evidence type="ECO:0000256" key="3">
    <source>
        <dbReference type="ARBA" id="ARBA00022552"/>
    </source>
</evidence>
<keyword evidence="4 5" id="KW-0143">Chaperone</keyword>
<keyword evidence="9" id="KW-1185">Reference proteome</keyword>
<dbReference type="InterPro" id="IPR002676">
    <property type="entry name" value="RimM_N"/>
</dbReference>
<reference evidence="8" key="1">
    <citation type="submission" date="2022-10" db="EMBL/GenBank/DDBJ databases">
        <authorList>
            <person name="Yue Y."/>
        </authorList>
    </citation>
    <scope>NUCLEOTIDE SEQUENCE</scope>
    <source>
        <strain evidence="8">Z654</strain>
    </source>
</reference>
<evidence type="ECO:0000256" key="2">
    <source>
        <dbReference type="ARBA" id="ARBA00022517"/>
    </source>
</evidence>
<name>A0AAE3J284_9RHOB</name>
<protein>
    <recommendedName>
        <fullName evidence="5">Ribosome maturation factor RimM</fullName>
    </recommendedName>
</protein>
<dbReference type="GO" id="GO:0005840">
    <property type="term" value="C:ribosome"/>
    <property type="evidence" value="ECO:0007669"/>
    <property type="project" value="InterPro"/>
</dbReference>
<comment type="caution">
    <text evidence="8">The sequence shown here is derived from an EMBL/GenBank/DDBJ whole genome shotgun (WGS) entry which is preliminary data.</text>
</comment>